<evidence type="ECO:0000313" key="2">
    <source>
        <dbReference type="EMBL" id="TXJ40455.1"/>
    </source>
</evidence>
<protein>
    <submittedName>
        <fullName evidence="2">Uncharacterized protein</fullName>
    </submittedName>
</protein>
<feature type="chain" id="PRO_5030115763" evidence="1">
    <location>
        <begin position="22"/>
        <end position="157"/>
    </location>
</feature>
<reference evidence="2 3" key="1">
    <citation type="journal article" date="1992" name="Lakartidningen">
        <title>[Penicillin V and not amoxicillin is the first choice preparation in acute otitis].</title>
        <authorList>
            <person name="Kamme C."/>
            <person name="Lundgren K."/>
            <person name="Prellner K."/>
        </authorList>
    </citation>
    <scope>NUCLEOTIDE SEQUENCE [LARGE SCALE GENOMIC DNA]</scope>
    <source>
        <strain evidence="2 3">PC3997IV</strain>
    </source>
</reference>
<evidence type="ECO:0000256" key="1">
    <source>
        <dbReference type="SAM" id="SignalP"/>
    </source>
</evidence>
<comment type="caution">
    <text evidence="2">The sequence shown here is derived from an EMBL/GenBank/DDBJ whole genome shotgun (WGS) entry which is preliminary data.</text>
</comment>
<evidence type="ECO:0000313" key="3">
    <source>
        <dbReference type="Proteomes" id="UP000325002"/>
    </source>
</evidence>
<name>A0A5C8ERG5_9SPIR</name>
<dbReference type="EMBL" id="SAYD01000008">
    <property type="protein sequence ID" value="TXJ40455.1"/>
    <property type="molecule type" value="Genomic_DNA"/>
</dbReference>
<dbReference type="RefSeq" id="WP_147547604.1">
    <property type="nucleotide sequence ID" value="NZ_SAYD01000008.1"/>
</dbReference>
<gene>
    <name evidence="2" type="ORF">EPJ81_02010</name>
</gene>
<feature type="signal peptide" evidence="1">
    <location>
        <begin position="1"/>
        <end position="21"/>
    </location>
</feature>
<sequence length="157" mass="18084">MIRKFLTTIILSMLVVSSVFAQNSILSWGGGSYGRAYYNQSSYGRGYYGRGYYNQGSYGRVYYGQGYCGVTYGYRGLGGINLSEEQLNEVNKILTPEQKELLNYYQQYGYYGKGYFIDVNGIRGLGRINLSEEQLNKINNILTSEQREQLNYCRLYR</sequence>
<keyword evidence="1" id="KW-0732">Signal</keyword>
<dbReference type="AlphaFoldDB" id="A0A5C8ERG5"/>
<accession>A0A5C8ERG5</accession>
<dbReference type="Proteomes" id="UP000325002">
    <property type="component" value="Unassembled WGS sequence"/>
</dbReference>
<organism evidence="2 3">
    <name type="scientific">Brachyspira aalborgi</name>
    <dbReference type="NCBI Taxonomy" id="29522"/>
    <lineage>
        <taxon>Bacteria</taxon>
        <taxon>Pseudomonadati</taxon>
        <taxon>Spirochaetota</taxon>
        <taxon>Spirochaetia</taxon>
        <taxon>Brachyspirales</taxon>
        <taxon>Brachyspiraceae</taxon>
        <taxon>Brachyspira</taxon>
    </lineage>
</organism>
<proteinExistence type="predicted"/>